<dbReference type="RefSeq" id="XP_008099049.1">
    <property type="nucleotide sequence ID" value="XM_008100858.1"/>
</dbReference>
<keyword evidence="3" id="KW-1185">Reference proteome</keyword>
<reference evidence="3" key="1">
    <citation type="journal article" date="2012" name="Nat. Genet.">
        <title>Lifestyle transitions in plant pathogenic Colletotrichum fungi deciphered by genome and transcriptome analyses.</title>
        <authorList>
            <person name="O'Connell R.J."/>
            <person name="Thon M.R."/>
            <person name="Hacquard S."/>
            <person name="Amyotte S.G."/>
            <person name="Kleemann J."/>
            <person name="Torres M.F."/>
            <person name="Damm U."/>
            <person name="Buiate E.A."/>
            <person name="Epstein L."/>
            <person name="Alkan N."/>
            <person name="Altmueller J."/>
            <person name="Alvarado-Balderrama L."/>
            <person name="Bauser C.A."/>
            <person name="Becker C."/>
            <person name="Birren B.W."/>
            <person name="Chen Z."/>
            <person name="Choi J."/>
            <person name="Crouch J.A."/>
            <person name="Duvick J.P."/>
            <person name="Farman M.A."/>
            <person name="Gan P."/>
            <person name="Heiman D."/>
            <person name="Henrissat B."/>
            <person name="Howard R.J."/>
            <person name="Kabbage M."/>
            <person name="Koch C."/>
            <person name="Kracher B."/>
            <person name="Kubo Y."/>
            <person name="Law A.D."/>
            <person name="Lebrun M.-H."/>
            <person name="Lee Y.-H."/>
            <person name="Miyara I."/>
            <person name="Moore N."/>
            <person name="Neumann U."/>
            <person name="Nordstroem K."/>
            <person name="Panaccione D.G."/>
            <person name="Panstruga R."/>
            <person name="Place M."/>
            <person name="Proctor R.H."/>
            <person name="Prusky D."/>
            <person name="Rech G."/>
            <person name="Reinhardt R."/>
            <person name="Rollins J.A."/>
            <person name="Rounsley S."/>
            <person name="Schardl C.L."/>
            <person name="Schwartz D.C."/>
            <person name="Shenoy N."/>
            <person name="Shirasu K."/>
            <person name="Sikhakolli U.R."/>
            <person name="Stueber K."/>
            <person name="Sukno S.A."/>
            <person name="Sweigard J.A."/>
            <person name="Takano Y."/>
            <person name="Takahara H."/>
            <person name="Trail F."/>
            <person name="van der Does H.C."/>
            <person name="Voll L.M."/>
            <person name="Will I."/>
            <person name="Young S."/>
            <person name="Zeng Q."/>
            <person name="Zhang J."/>
            <person name="Zhou S."/>
            <person name="Dickman M.B."/>
            <person name="Schulze-Lefert P."/>
            <person name="Ver Loren van Themaat E."/>
            <person name="Ma L.-J."/>
            <person name="Vaillancourt L.J."/>
        </authorList>
    </citation>
    <scope>NUCLEOTIDE SEQUENCE [LARGE SCALE GENOMIC DNA]</scope>
    <source>
        <strain evidence="3">M1.001 / M2 / FGSC 10212</strain>
    </source>
</reference>
<sequence>MKQAPSTEPLRKKDCPTLHRQYPSPKRPERQPVRLKGLSSSPRGGTITNSQPRTEEVSVEEPRVTPIQRPERRPRVKGGKIRKRYVPTALCAFGIS</sequence>
<accession>E3QVZ1</accession>
<dbReference type="VEuPathDB" id="FungiDB:GLRG_10173"/>
<feature type="compositionally biased region" description="Basic and acidic residues" evidence="1">
    <location>
        <begin position="53"/>
        <end position="73"/>
    </location>
</feature>
<dbReference type="GeneID" id="24415538"/>
<gene>
    <name evidence="2" type="ORF">GLRG_10173</name>
</gene>
<evidence type="ECO:0000313" key="2">
    <source>
        <dbReference type="EMBL" id="EFQ35029.1"/>
    </source>
</evidence>
<evidence type="ECO:0000313" key="3">
    <source>
        <dbReference type="Proteomes" id="UP000008782"/>
    </source>
</evidence>
<feature type="compositionally biased region" description="Polar residues" evidence="1">
    <location>
        <begin position="38"/>
        <end position="52"/>
    </location>
</feature>
<evidence type="ECO:0000256" key="1">
    <source>
        <dbReference type="SAM" id="MobiDB-lite"/>
    </source>
</evidence>
<feature type="region of interest" description="Disordered" evidence="1">
    <location>
        <begin position="1"/>
        <end position="80"/>
    </location>
</feature>
<organism evidence="3">
    <name type="scientific">Colletotrichum graminicola (strain M1.001 / M2 / FGSC 10212)</name>
    <name type="common">Maize anthracnose fungus</name>
    <name type="synonym">Glomerella graminicola</name>
    <dbReference type="NCBI Taxonomy" id="645133"/>
    <lineage>
        <taxon>Eukaryota</taxon>
        <taxon>Fungi</taxon>
        <taxon>Dikarya</taxon>
        <taxon>Ascomycota</taxon>
        <taxon>Pezizomycotina</taxon>
        <taxon>Sordariomycetes</taxon>
        <taxon>Hypocreomycetidae</taxon>
        <taxon>Glomerellales</taxon>
        <taxon>Glomerellaceae</taxon>
        <taxon>Colletotrichum</taxon>
        <taxon>Colletotrichum graminicola species complex</taxon>
    </lineage>
</organism>
<dbReference type="AlphaFoldDB" id="E3QVZ1"/>
<dbReference type="EMBL" id="GG697387">
    <property type="protein sequence ID" value="EFQ35029.1"/>
    <property type="molecule type" value="Genomic_DNA"/>
</dbReference>
<protein>
    <submittedName>
        <fullName evidence="2">Uncharacterized protein</fullName>
    </submittedName>
</protein>
<name>E3QVZ1_COLGM</name>
<dbReference type="HOGENOM" id="CLU_2359603_0_0_1"/>
<dbReference type="Proteomes" id="UP000008782">
    <property type="component" value="Unassembled WGS sequence"/>
</dbReference>
<proteinExistence type="predicted"/>